<evidence type="ECO:0000313" key="2">
    <source>
        <dbReference type="EMBL" id="JAE27234.1"/>
    </source>
</evidence>
<feature type="compositionally biased region" description="Basic residues" evidence="1">
    <location>
        <begin position="29"/>
        <end position="40"/>
    </location>
</feature>
<organism evidence="2">
    <name type="scientific">Arundo donax</name>
    <name type="common">Giant reed</name>
    <name type="synonym">Donax arundinaceus</name>
    <dbReference type="NCBI Taxonomy" id="35708"/>
    <lineage>
        <taxon>Eukaryota</taxon>
        <taxon>Viridiplantae</taxon>
        <taxon>Streptophyta</taxon>
        <taxon>Embryophyta</taxon>
        <taxon>Tracheophyta</taxon>
        <taxon>Spermatophyta</taxon>
        <taxon>Magnoliopsida</taxon>
        <taxon>Liliopsida</taxon>
        <taxon>Poales</taxon>
        <taxon>Poaceae</taxon>
        <taxon>PACMAD clade</taxon>
        <taxon>Arundinoideae</taxon>
        <taxon>Arundineae</taxon>
        <taxon>Arundo</taxon>
    </lineage>
</organism>
<reference evidence="2" key="1">
    <citation type="submission" date="2014-09" db="EMBL/GenBank/DDBJ databases">
        <authorList>
            <person name="Magalhaes I.L.F."/>
            <person name="Oliveira U."/>
            <person name="Santos F.R."/>
            <person name="Vidigal T.H.D.A."/>
            <person name="Brescovit A.D."/>
            <person name="Santos A.J."/>
        </authorList>
    </citation>
    <scope>NUCLEOTIDE SEQUENCE</scope>
    <source>
        <tissue evidence="2">Shoot tissue taken approximately 20 cm above the soil surface</tissue>
    </source>
</reference>
<proteinExistence type="predicted"/>
<evidence type="ECO:0000256" key="1">
    <source>
        <dbReference type="SAM" id="MobiDB-lite"/>
    </source>
</evidence>
<name>A0A0A9GUM3_ARUDO</name>
<protein>
    <submittedName>
        <fullName evidence="2">Uncharacterized protein</fullName>
    </submittedName>
</protein>
<dbReference type="AlphaFoldDB" id="A0A0A9GUM3"/>
<feature type="region of interest" description="Disordered" evidence="1">
    <location>
        <begin position="1"/>
        <end position="40"/>
    </location>
</feature>
<sequence length="40" mass="4591">MPLRARRATVPGRGPSPGTWRWPHGDRCRRGKRHGGRDRS</sequence>
<reference evidence="2" key="2">
    <citation type="journal article" date="2015" name="Data Brief">
        <title>Shoot transcriptome of the giant reed, Arundo donax.</title>
        <authorList>
            <person name="Barrero R.A."/>
            <person name="Guerrero F.D."/>
            <person name="Moolhuijzen P."/>
            <person name="Goolsby J.A."/>
            <person name="Tidwell J."/>
            <person name="Bellgard S.E."/>
            <person name="Bellgard M.I."/>
        </authorList>
    </citation>
    <scope>NUCLEOTIDE SEQUENCE</scope>
    <source>
        <tissue evidence="2">Shoot tissue taken approximately 20 cm above the soil surface</tissue>
    </source>
</reference>
<accession>A0A0A9GUM3</accession>
<dbReference type="EMBL" id="GBRH01170662">
    <property type="protein sequence ID" value="JAE27234.1"/>
    <property type="molecule type" value="Transcribed_RNA"/>
</dbReference>